<dbReference type="Proteomes" id="UP000317243">
    <property type="component" value="Unassembled WGS sequence"/>
</dbReference>
<evidence type="ECO:0000313" key="2">
    <source>
        <dbReference type="Proteomes" id="UP000317243"/>
    </source>
</evidence>
<sequence length="84" mass="9479">MGMNAGILFNASDSVTGHMSGYLTALSVFSVRSPLRRREHLPPRNLVWKNPCLTLFLIESIFRDGLREFPRASEKKTKIKSTGE</sequence>
<reference evidence="1 2" key="1">
    <citation type="submission" date="2019-02" db="EMBL/GenBank/DDBJ databases">
        <title>Deep-cultivation of Planctomycetes and their phenomic and genomic characterization uncovers novel biology.</title>
        <authorList>
            <person name="Wiegand S."/>
            <person name="Jogler M."/>
            <person name="Boedeker C."/>
            <person name="Pinto D."/>
            <person name="Vollmers J."/>
            <person name="Rivas-Marin E."/>
            <person name="Kohn T."/>
            <person name="Peeters S.H."/>
            <person name="Heuer A."/>
            <person name="Rast P."/>
            <person name="Oberbeckmann S."/>
            <person name="Bunk B."/>
            <person name="Jeske O."/>
            <person name="Meyerdierks A."/>
            <person name="Storesund J.E."/>
            <person name="Kallscheuer N."/>
            <person name="Luecker S."/>
            <person name="Lage O.M."/>
            <person name="Pohl T."/>
            <person name="Merkel B.J."/>
            <person name="Hornburger P."/>
            <person name="Mueller R.-W."/>
            <person name="Bruemmer F."/>
            <person name="Labrenz M."/>
            <person name="Spormann A.M."/>
            <person name="Op Den Camp H."/>
            <person name="Overmann J."/>
            <person name="Amann R."/>
            <person name="Jetten M.S.M."/>
            <person name="Mascher T."/>
            <person name="Medema M.H."/>
            <person name="Devos D.P."/>
            <person name="Kaster A.-K."/>
            <person name="Ovreas L."/>
            <person name="Rohde M."/>
            <person name="Galperin M.Y."/>
            <person name="Jogler C."/>
        </authorList>
    </citation>
    <scope>NUCLEOTIDE SEQUENCE [LARGE SCALE GENOMIC DNA]</scope>
    <source>
        <strain evidence="1 2">KOR42</strain>
    </source>
</reference>
<proteinExistence type="predicted"/>
<comment type="caution">
    <text evidence="1">The sequence shown here is derived from an EMBL/GenBank/DDBJ whole genome shotgun (WGS) entry which is preliminary data.</text>
</comment>
<dbReference type="EMBL" id="SIHI01000002">
    <property type="protein sequence ID" value="TWT55811.1"/>
    <property type="molecule type" value="Genomic_DNA"/>
</dbReference>
<name>A0A5C5X0K2_9PLAN</name>
<organism evidence="1 2">
    <name type="scientific">Thalassoglobus neptunius</name>
    <dbReference type="NCBI Taxonomy" id="1938619"/>
    <lineage>
        <taxon>Bacteria</taxon>
        <taxon>Pseudomonadati</taxon>
        <taxon>Planctomycetota</taxon>
        <taxon>Planctomycetia</taxon>
        <taxon>Planctomycetales</taxon>
        <taxon>Planctomycetaceae</taxon>
        <taxon>Thalassoglobus</taxon>
    </lineage>
</organism>
<dbReference type="AlphaFoldDB" id="A0A5C5X0K2"/>
<keyword evidence="2" id="KW-1185">Reference proteome</keyword>
<accession>A0A5C5X0K2</accession>
<protein>
    <submittedName>
        <fullName evidence="1">Uncharacterized protein</fullName>
    </submittedName>
</protein>
<evidence type="ECO:0000313" key="1">
    <source>
        <dbReference type="EMBL" id="TWT55811.1"/>
    </source>
</evidence>
<gene>
    <name evidence="1" type="ORF">KOR42_26220</name>
</gene>